<reference evidence="2" key="1">
    <citation type="submission" date="2022-01" db="EMBL/GenBank/DDBJ databases">
        <authorList>
            <person name="King R."/>
        </authorList>
    </citation>
    <scope>NUCLEOTIDE SEQUENCE</scope>
</reference>
<proteinExistence type="predicted"/>
<keyword evidence="3" id="KW-1185">Reference proteome</keyword>
<name>A0A9N9RNZ3_9DIPT</name>
<dbReference type="AlphaFoldDB" id="A0A9N9RNZ3"/>
<accession>A0A9N9RNZ3</accession>
<protein>
    <submittedName>
        <fullName evidence="2">Uncharacterized protein</fullName>
    </submittedName>
</protein>
<feature type="region of interest" description="Disordered" evidence="1">
    <location>
        <begin position="38"/>
        <end position="129"/>
    </location>
</feature>
<reference evidence="2" key="2">
    <citation type="submission" date="2022-10" db="EMBL/GenBank/DDBJ databases">
        <authorList>
            <consortium name="ENA_rothamsted_submissions"/>
            <consortium name="culmorum"/>
            <person name="King R."/>
        </authorList>
    </citation>
    <scope>NUCLEOTIDE SEQUENCE</scope>
</reference>
<dbReference type="Proteomes" id="UP001153620">
    <property type="component" value="Chromosome 1"/>
</dbReference>
<dbReference type="EMBL" id="OU895877">
    <property type="protein sequence ID" value="CAG9800478.1"/>
    <property type="molecule type" value="Genomic_DNA"/>
</dbReference>
<evidence type="ECO:0000313" key="2">
    <source>
        <dbReference type="EMBL" id="CAG9800478.1"/>
    </source>
</evidence>
<feature type="region of interest" description="Disordered" evidence="1">
    <location>
        <begin position="1"/>
        <end position="25"/>
    </location>
</feature>
<gene>
    <name evidence="2" type="ORF">CHIRRI_LOCUS3421</name>
</gene>
<evidence type="ECO:0000256" key="1">
    <source>
        <dbReference type="SAM" id="MobiDB-lite"/>
    </source>
</evidence>
<feature type="compositionally biased region" description="Basic and acidic residues" evidence="1">
    <location>
        <begin position="53"/>
        <end position="77"/>
    </location>
</feature>
<feature type="compositionally biased region" description="Basic and acidic residues" evidence="1">
    <location>
        <begin position="16"/>
        <end position="25"/>
    </location>
</feature>
<organism evidence="2 3">
    <name type="scientific">Chironomus riparius</name>
    <dbReference type="NCBI Taxonomy" id="315576"/>
    <lineage>
        <taxon>Eukaryota</taxon>
        <taxon>Metazoa</taxon>
        <taxon>Ecdysozoa</taxon>
        <taxon>Arthropoda</taxon>
        <taxon>Hexapoda</taxon>
        <taxon>Insecta</taxon>
        <taxon>Pterygota</taxon>
        <taxon>Neoptera</taxon>
        <taxon>Endopterygota</taxon>
        <taxon>Diptera</taxon>
        <taxon>Nematocera</taxon>
        <taxon>Chironomoidea</taxon>
        <taxon>Chironomidae</taxon>
        <taxon>Chironominae</taxon>
        <taxon>Chironomus</taxon>
    </lineage>
</organism>
<feature type="compositionally biased region" description="Basic residues" evidence="1">
    <location>
        <begin position="87"/>
        <end position="107"/>
    </location>
</feature>
<sequence>MNRAKENIENPGYVRSDNKENKDDDASIALKRCVTSSDPEKNILVDKQLTQNDKNKAHNDKESDQKQAELDNPDSKNVKTANEVTDKKKRKNKQKAAKRNARKKNKKAALAAAQKVAENNPEPDQTAGVFEFGNEDNQGTSGMQQLPRNFDWDMPTNMNNLTDVEIELGLLIAEFLVFLER</sequence>
<evidence type="ECO:0000313" key="3">
    <source>
        <dbReference type="Proteomes" id="UP001153620"/>
    </source>
</evidence>